<dbReference type="EMBL" id="JABFUD020000025">
    <property type="protein sequence ID" value="KAI5059017.1"/>
    <property type="molecule type" value="Genomic_DNA"/>
</dbReference>
<proteinExistence type="predicted"/>
<evidence type="ECO:0000313" key="2">
    <source>
        <dbReference type="Proteomes" id="UP000886520"/>
    </source>
</evidence>
<reference evidence="1" key="1">
    <citation type="submission" date="2021-01" db="EMBL/GenBank/DDBJ databases">
        <title>Adiantum capillus-veneris genome.</title>
        <authorList>
            <person name="Fang Y."/>
            <person name="Liao Q."/>
        </authorList>
    </citation>
    <scope>NUCLEOTIDE SEQUENCE</scope>
    <source>
        <strain evidence="1">H3</strain>
        <tissue evidence="1">Leaf</tissue>
    </source>
</reference>
<dbReference type="Proteomes" id="UP000886520">
    <property type="component" value="Chromosome 25"/>
</dbReference>
<gene>
    <name evidence="1" type="ORF">GOP47_0025336</name>
</gene>
<comment type="caution">
    <text evidence="1">The sequence shown here is derived from an EMBL/GenBank/DDBJ whole genome shotgun (WGS) entry which is preliminary data.</text>
</comment>
<evidence type="ECO:0000313" key="1">
    <source>
        <dbReference type="EMBL" id="KAI5059017.1"/>
    </source>
</evidence>
<accession>A0A9D4Z3H9</accession>
<name>A0A9D4Z3H9_ADICA</name>
<organism evidence="1 2">
    <name type="scientific">Adiantum capillus-veneris</name>
    <name type="common">Maidenhair fern</name>
    <dbReference type="NCBI Taxonomy" id="13818"/>
    <lineage>
        <taxon>Eukaryota</taxon>
        <taxon>Viridiplantae</taxon>
        <taxon>Streptophyta</taxon>
        <taxon>Embryophyta</taxon>
        <taxon>Tracheophyta</taxon>
        <taxon>Polypodiopsida</taxon>
        <taxon>Polypodiidae</taxon>
        <taxon>Polypodiales</taxon>
        <taxon>Pteridineae</taxon>
        <taxon>Pteridaceae</taxon>
        <taxon>Vittarioideae</taxon>
        <taxon>Adiantum</taxon>
    </lineage>
</organism>
<dbReference type="AlphaFoldDB" id="A0A9D4Z3H9"/>
<keyword evidence="2" id="KW-1185">Reference proteome</keyword>
<protein>
    <submittedName>
        <fullName evidence="1">Uncharacterized protein</fullName>
    </submittedName>
</protein>
<sequence>MAAVPPIPTTLCGITGSGPPIGITHFSSSSMFFTFISRYCNLWIILFLISSNGTPGLATKEVSSKKILFDEKGIA</sequence>